<dbReference type="Pfam" id="PF03374">
    <property type="entry name" value="ANT"/>
    <property type="match status" value="1"/>
</dbReference>
<dbReference type="AlphaFoldDB" id="Q65PW0"/>
<gene>
    <name evidence="4" type="ordered locus">LJ_0295</name>
</gene>
<protein>
    <submittedName>
        <fullName evidence="4">Lj965 prophage antirepressor</fullName>
    </submittedName>
</protein>
<keyword evidence="1" id="KW-0175">Coiled coil</keyword>
<dbReference type="KEGG" id="ljo:LJ_0295"/>
<reference evidence="4 5" key="1">
    <citation type="journal article" date="2004" name="Proc. Natl. Acad. Sci. U.S.A.">
        <title>The genome sequence of the probiotic intestinal bacterium Lactobacillus johnsonii NCC 533.</title>
        <authorList>
            <person name="Pridmore R.D."/>
            <person name="Berger B."/>
            <person name="Desiere F."/>
            <person name="Vilanova D."/>
            <person name="Barretto C."/>
            <person name="Pittet A.-C."/>
            <person name="Zwahlen M.-C."/>
            <person name="Rouvet M."/>
            <person name="Altermann E."/>
            <person name="Barrangou R."/>
            <person name="Mollet B."/>
            <person name="Mercenier A."/>
            <person name="Klaenhammer T."/>
            <person name="Arigoni F."/>
            <person name="Schell M.A."/>
        </authorList>
    </citation>
    <scope>NUCLEOTIDE SEQUENCE [LARGE SCALE GENOMIC DNA]</scope>
    <source>
        <strain evidence="5">CNCM I-1225 / La1 / NCC 533</strain>
    </source>
</reference>
<evidence type="ECO:0000313" key="5">
    <source>
        <dbReference type="Proteomes" id="UP000000581"/>
    </source>
</evidence>
<dbReference type="PATRIC" id="fig|257314.6.peg.308"/>
<evidence type="ECO:0000259" key="2">
    <source>
        <dbReference type="Pfam" id="PF03374"/>
    </source>
</evidence>
<evidence type="ECO:0000256" key="1">
    <source>
        <dbReference type="SAM" id="Coils"/>
    </source>
</evidence>
<dbReference type="EMBL" id="AE017198">
    <property type="protein sequence ID" value="AAS08279.1"/>
    <property type="molecule type" value="Genomic_DNA"/>
</dbReference>
<dbReference type="HOGENOM" id="CLU_046670_11_1_9"/>
<feature type="coiled-coil region" evidence="1">
    <location>
        <begin position="114"/>
        <end position="141"/>
    </location>
</feature>
<name>Q65PW0_LACJO</name>
<evidence type="ECO:0000259" key="3">
    <source>
        <dbReference type="Pfam" id="PF08346"/>
    </source>
</evidence>
<organism evidence="4 5">
    <name type="scientific">Lactobacillus johnsonii (strain CNCM I-12250 / La1 / NCC 533)</name>
    <dbReference type="NCBI Taxonomy" id="257314"/>
    <lineage>
        <taxon>Bacteria</taxon>
        <taxon>Bacillati</taxon>
        <taxon>Bacillota</taxon>
        <taxon>Bacilli</taxon>
        <taxon>Lactobacillales</taxon>
        <taxon>Lactobacillaceae</taxon>
        <taxon>Lactobacillus</taxon>
    </lineage>
</organism>
<dbReference type="Proteomes" id="UP000000581">
    <property type="component" value="Chromosome"/>
</dbReference>
<dbReference type="Pfam" id="PF08346">
    <property type="entry name" value="AntA"/>
    <property type="match status" value="1"/>
</dbReference>
<accession>Q65PW0</accession>
<proteinExistence type="predicted"/>
<sequence>MKDLIQIKVENDQQLVSARDLHKALGFKKKFSGWWEQNQDQFEKGIDFNEVPKGYIVESGNGTTRAYDDYWLTVDTAKELCMMSRTEKGKTIRKYFIQVEKNWNSPEMVMNRALQISKARVEKLEADNKSLSLQLEESNKKASYLDIILGTPDALAITQIAADYGYGAVNFNKLLKQVGIQHKVNGQWILYKVYMGKGYVVSQAFTFKDHLGKDRSKTTTYWTQKGRKLIYDVLKDNDTLPLIERDDIA</sequence>
<dbReference type="RefSeq" id="WP_011161479.1">
    <property type="nucleotide sequence ID" value="NC_005362.1"/>
</dbReference>
<dbReference type="eggNOG" id="COG3645">
    <property type="taxonomic scope" value="Bacteria"/>
</dbReference>
<feature type="domain" description="Antirepressor protein C-terminal" evidence="2">
    <location>
        <begin position="134"/>
        <end position="236"/>
    </location>
</feature>
<dbReference type="eggNOG" id="COG3561">
    <property type="taxonomic scope" value="Bacteria"/>
</dbReference>
<dbReference type="GO" id="GO:0003677">
    <property type="term" value="F:DNA binding"/>
    <property type="evidence" value="ECO:0007669"/>
    <property type="project" value="InterPro"/>
</dbReference>
<evidence type="ECO:0000313" key="4">
    <source>
        <dbReference type="EMBL" id="AAS08279.1"/>
    </source>
</evidence>
<dbReference type="InterPro" id="IPR005039">
    <property type="entry name" value="Ant_C"/>
</dbReference>
<dbReference type="InterPro" id="IPR013557">
    <property type="entry name" value="AntA/B_antirep"/>
</dbReference>
<feature type="domain" description="AntA/AntB antirepressor" evidence="3">
    <location>
        <begin position="16"/>
        <end position="86"/>
    </location>
</feature>